<dbReference type="OrthoDB" id="194468at2759"/>
<keyword evidence="5 9" id="KW-0479">Metal-binding</keyword>
<evidence type="ECO:0000256" key="4">
    <source>
        <dbReference type="ARBA" id="ARBA00014514"/>
    </source>
</evidence>
<evidence type="ECO:0000313" key="11">
    <source>
        <dbReference type="EMBL" id="CAG9762268.1"/>
    </source>
</evidence>
<dbReference type="SUPFAM" id="SSF51338">
    <property type="entry name" value="Composite domain of metallo-dependent hydrolases"/>
    <property type="match status" value="2"/>
</dbReference>
<evidence type="ECO:0000256" key="8">
    <source>
        <dbReference type="ARBA" id="ARBA00051148"/>
    </source>
</evidence>
<gene>
    <name evidence="11" type="ORF">CEUTPL_LOCUS2952</name>
</gene>
<name>A0A9N9QKF0_9CUCU</name>
<keyword evidence="6 9" id="KW-0378">Hydrolase</keyword>
<dbReference type="EMBL" id="OU892287">
    <property type="protein sequence ID" value="CAG9762268.1"/>
    <property type="molecule type" value="Genomic_DNA"/>
</dbReference>
<evidence type="ECO:0000256" key="9">
    <source>
        <dbReference type="RuleBase" id="RU366009"/>
    </source>
</evidence>
<keyword evidence="12" id="KW-1185">Reference proteome</keyword>
<keyword evidence="7 9" id="KW-0862">Zinc</keyword>
<comment type="cofactor">
    <cofactor evidence="9">
        <name>Zn(2+)</name>
        <dbReference type="ChEBI" id="CHEBI:29105"/>
    </cofactor>
    <text evidence="9">Binds 1 zinc ion per subunit.</text>
</comment>
<comment type="function">
    <text evidence="9">Catalyzes the hydrolytic deamination of guanine, producing xanthine and ammonia.</text>
</comment>
<evidence type="ECO:0000256" key="3">
    <source>
        <dbReference type="ARBA" id="ARBA00012781"/>
    </source>
</evidence>
<evidence type="ECO:0000256" key="7">
    <source>
        <dbReference type="ARBA" id="ARBA00022833"/>
    </source>
</evidence>
<dbReference type="GO" id="GO:0006147">
    <property type="term" value="P:guanine catabolic process"/>
    <property type="evidence" value="ECO:0007669"/>
    <property type="project" value="UniProtKB-UniRule"/>
</dbReference>
<dbReference type="InterPro" id="IPR032466">
    <property type="entry name" value="Metal_Hydrolase"/>
</dbReference>
<dbReference type="InterPro" id="IPR051607">
    <property type="entry name" value="Metallo-dep_hydrolases"/>
</dbReference>
<reference evidence="11" key="1">
    <citation type="submission" date="2022-01" db="EMBL/GenBank/DDBJ databases">
        <authorList>
            <person name="King R."/>
        </authorList>
    </citation>
    <scope>NUCLEOTIDE SEQUENCE</scope>
</reference>
<comment type="pathway">
    <text evidence="1 9">Purine metabolism; guanine degradation; xanthine from guanine: step 1/1.</text>
</comment>
<protein>
    <recommendedName>
        <fullName evidence="4 9">Guanine deaminase</fullName>
        <shortName evidence="9">Guanase</shortName>
        <ecNumber evidence="3 9">3.5.4.3</ecNumber>
    </recommendedName>
    <alternativeName>
        <fullName evidence="9">Guanine aminohydrolase</fullName>
    </alternativeName>
</protein>
<dbReference type="Gene3D" id="2.30.40.10">
    <property type="entry name" value="Urease, subunit C, domain 1"/>
    <property type="match status" value="1"/>
</dbReference>
<evidence type="ECO:0000256" key="5">
    <source>
        <dbReference type="ARBA" id="ARBA00022723"/>
    </source>
</evidence>
<comment type="catalytic activity">
    <reaction evidence="8 9">
        <text>guanine + H2O + H(+) = xanthine + NH4(+)</text>
        <dbReference type="Rhea" id="RHEA:14665"/>
        <dbReference type="ChEBI" id="CHEBI:15377"/>
        <dbReference type="ChEBI" id="CHEBI:15378"/>
        <dbReference type="ChEBI" id="CHEBI:16235"/>
        <dbReference type="ChEBI" id="CHEBI:17712"/>
        <dbReference type="ChEBI" id="CHEBI:28938"/>
        <dbReference type="EC" id="3.5.4.3"/>
    </reaction>
</comment>
<comment type="similarity">
    <text evidence="2 9">Belongs to the metallo-dependent hydrolases superfamily. ATZ/TRZ family.</text>
</comment>
<dbReference type="FunFam" id="3.20.20.140:FF:000022">
    <property type="entry name" value="Guanine deaminase"/>
    <property type="match status" value="1"/>
</dbReference>
<evidence type="ECO:0000256" key="2">
    <source>
        <dbReference type="ARBA" id="ARBA00006745"/>
    </source>
</evidence>
<evidence type="ECO:0000259" key="10">
    <source>
        <dbReference type="Pfam" id="PF01979"/>
    </source>
</evidence>
<dbReference type="PANTHER" id="PTHR11271:SF6">
    <property type="entry name" value="GUANINE DEAMINASE"/>
    <property type="match status" value="1"/>
</dbReference>
<evidence type="ECO:0000256" key="1">
    <source>
        <dbReference type="ARBA" id="ARBA00004984"/>
    </source>
</evidence>
<dbReference type="SUPFAM" id="SSF51556">
    <property type="entry name" value="Metallo-dependent hydrolases"/>
    <property type="match status" value="1"/>
</dbReference>
<dbReference type="EC" id="3.5.4.3" evidence="3 9"/>
<proteinExistence type="inferred from homology"/>
<dbReference type="AlphaFoldDB" id="A0A9N9QKF0"/>
<sequence length="438" mass="48587">MTKSEVKIIIGNIIHCPQKLKIELLENGFVVVQGKQITAIGDSATFQHQLTLLQAQGNQIETIHLKQSQILIPGFVDTHIHAPQYPNAGLGYDKTLLDWLNCYTFNLERRYRDLNLAENVFDAVVKKTINHGTTTACYFACLFTEASIVLVDSVIKYGQRALVGKVNMTKSSCRDYVETEEESLENTIKFIDNVVSRNNPLVQPIITPRFALSADIEHMTELGYIAKNNNLSIQTHISENLDEVRLVKEEFGLSYANVYDKSNLLTDKTVLAHGIYLSDEELRLIAAKGSSISHCPESNTCLKSGLCDVKRLLEFGVKVGLGTDVSGGPSPSICKAMRSALDTSVCLSFSKENYEPLIYTDVFYLATLGGAEALNLDDKVGNFTVGKEFDALIVDMNVENPQIDCFLECTPMEILQKFVYCGDDRNVVSVFVAGKNVK</sequence>
<dbReference type="InterPro" id="IPR006680">
    <property type="entry name" value="Amidohydro-rel"/>
</dbReference>
<dbReference type="Proteomes" id="UP001152799">
    <property type="component" value="Chromosome 11"/>
</dbReference>
<dbReference type="GO" id="GO:0005829">
    <property type="term" value="C:cytosol"/>
    <property type="evidence" value="ECO:0007669"/>
    <property type="project" value="TreeGrafter"/>
</dbReference>
<dbReference type="InterPro" id="IPR011059">
    <property type="entry name" value="Metal-dep_hydrolase_composite"/>
</dbReference>
<organism evidence="11 12">
    <name type="scientific">Ceutorhynchus assimilis</name>
    <name type="common">cabbage seed weevil</name>
    <dbReference type="NCBI Taxonomy" id="467358"/>
    <lineage>
        <taxon>Eukaryota</taxon>
        <taxon>Metazoa</taxon>
        <taxon>Ecdysozoa</taxon>
        <taxon>Arthropoda</taxon>
        <taxon>Hexapoda</taxon>
        <taxon>Insecta</taxon>
        <taxon>Pterygota</taxon>
        <taxon>Neoptera</taxon>
        <taxon>Endopterygota</taxon>
        <taxon>Coleoptera</taxon>
        <taxon>Polyphaga</taxon>
        <taxon>Cucujiformia</taxon>
        <taxon>Curculionidae</taxon>
        <taxon>Ceutorhynchinae</taxon>
        <taxon>Ceutorhynchus</taxon>
    </lineage>
</organism>
<dbReference type="Gene3D" id="3.20.20.140">
    <property type="entry name" value="Metal-dependent hydrolases"/>
    <property type="match status" value="1"/>
</dbReference>
<evidence type="ECO:0000313" key="12">
    <source>
        <dbReference type="Proteomes" id="UP001152799"/>
    </source>
</evidence>
<dbReference type="InterPro" id="IPR014311">
    <property type="entry name" value="Guanine_deaminase"/>
</dbReference>
<accession>A0A9N9QKF0</accession>
<feature type="domain" description="Amidohydrolase-related" evidence="10">
    <location>
        <begin position="70"/>
        <end position="437"/>
    </location>
</feature>
<evidence type="ECO:0000256" key="6">
    <source>
        <dbReference type="ARBA" id="ARBA00022801"/>
    </source>
</evidence>
<dbReference type="GO" id="GO:0008270">
    <property type="term" value="F:zinc ion binding"/>
    <property type="evidence" value="ECO:0007669"/>
    <property type="project" value="UniProtKB-UniRule"/>
</dbReference>
<dbReference type="NCBIfam" id="TIGR02967">
    <property type="entry name" value="guan_deamin"/>
    <property type="match status" value="1"/>
</dbReference>
<dbReference type="PANTHER" id="PTHR11271">
    <property type="entry name" value="GUANINE DEAMINASE"/>
    <property type="match status" value="1"/>
</dbReference>
<dbReference type="GO" id="GO:0008892">
    <property type="term" value="F:guanine deaminase activity"/>
    <property type="evidence" value="ECO:0007669"/>
    <property type="project" value="UniProtKB-UniRule"/>
</dbReference>
<dbReference type="Pfam" id="PF01979">
    <property type="entry name" value="Amidohydro_1"/>
    <property type="match status" value="1"/>
</dbReference>